<dbReference type="InterPro" id="IPR036866">
    <property type="entry name" value="RibonucZ/Hydroxyglut_hydro"/>
</dbReference>
<dbReference type="PROSITE" id="PS50206">
    <property type="entry name" value="RHODANESE_3"/>
    <property type="match status" value="1"/>
</dbReference>
<dbReference type="SUPFAM" id="SSF56281">
    <property type="entry name" value="Metallo-hydrolase/oxidoreductase"/>
    <property type="match status" value="1"/>
</dbReference>
<dbReference type="GO" id="GO:0050313">
    <property type="term" value="F:sulfur dioxygenase activity"/>
    <property type="evidence" value="ECO:0007669"/>
    <property type="project" value="InterPro"/>
</dbReference>
<organism evidence="2">
    <name type="scientific">freshwater metagenome</name>
    <dbReference type="NCBI Taxonomy" id="449393"/>
    <lineage>
        <taxon>unclassified sequences</taxon>
        <taxon>metagenomes</taxon>
        <taxon>ecological metagenomes</taxon>
    </lineage>
</organism>
<evidence type="ECO:0000313" key="2">
    <source>
        <dbReference type="EMBL" id="CAB4826926.1"/>
    </source>
</evidence>
<protein>
    <submittedName>
        <fullName evidence="2">Unannotated protein</fullName>
    </submittedName>
</protein>
<dbReference type="AlphaFoldDB" id="A0A6J7A243"/>
<reference evidence="2" key="1">
    <citation type="submission" date="2020-05" db="EMBL/GenBank/DDBJ databases">
        <authorList>
            <person name="Chiriac C."/>
            <person name="Salcher M."/>
            <person name="Ghai R."/>
            <person name="Kavagutti S V."/>
        </authorList>
    </citation>
    <scope>NUCLEOTIDE SEQUENCE</scope>
</reference>
<name>A0A6J7A243_9ZZZZ</name>
<dbReference type="InterPro" id="IPR001763">
    <property type="entry name" value="Rhodanese-like_dom"/>
</dbReference>
<gene>
    <name evidence="2" type="ORF">UFOPK3204_00565</name>
</gene>
<dbReference type="InterPro" id="IPR001279">
    <property type="entry name" value="Metallo-B-lactamas"/>
</dbReference>
<accession>A0A6J7A243</accession>
<dbReference type="CDD" id="cd07724">
    <property type="entry name" value="POD-like_MBL-fold"/>
    <property type="match status" value="1"/>
</dbReference>
<evidence type="ECO:0000259" key="1">
    <source>
        <dbReference type="PROSITE" id="PS50206"/>
    </source>
</evidence>
<feature type="domain" description="Rhodanese" evidence="1">
    <location>
        <begin position="16"/>
        <end position="110"/>
    </location>
</feature>
<dbReference type="GO" id="GO:0006749">
    <property type="term" value="P:glutathione metabolic process"/>
    <property type="evidence" value="ECO:0007669"/>
    <property type="project" value="InterPro"/>
</dbReference>
<sequence>MSRTVTSHELYEEIEHGSVPMILDVRNQDEFAAWRVEGNKPVPTRNVPIWLAVEDIEALAKEIPDNTVVICAHGNGSDLLLDMLAAEGRKTRNLTGGTQAWAALLIAKELDCLPIGLVGWQIQRPAKACISYVIGVPGQGAIVVDPARFLDTYLELSQSQGMTIRHVIDTHVHADHVTGGPALAQLTGATYHVPIEDTGGKTPFPNEPLADGARLDLGDITIETLAIKMPGHTPGTTCVHVPGSLLLTGDTVFVRGVGRPDLTGKADELARELFQTVHDRLRPLDPATRVLPAHWSTDEEMGADGLVSTDLESVFTSLLMQEEDLTAFVEAIISSLPSAPDIYDTIRLVNSGQSATDEEIEILEIGKNQCAASTTT</sequence>
<dbReference type="Gene3D" id="3.60.15.10">
    <property type="entry name" value="Ribonuclease Z/Hydroxyacylglutathione hydrolase-like"/>
    <property type="match status" value="1"/>
</dbReference>
<dbReference type="PANTHER" id="PTHR43084">
    <property type="entry name" value="PERSULFIDE DIOXYGENASE ETHE1"/>
    <property type="match status" value="1"/>
</dbReference>
<dbReference type="SUPFAM" id="SSF52821">
    <property type="entry name" value="Rhodanese/Cell cycle control phosphatase"/>
    <property type="match status" value="1"/>
</dbReference>
<dbReference type="InterPro" id="IPR051682">
    <property type="entry name" value="Mito_Persulfide_Diox"/>
</dbReference>
<dbReference type="InterPro" id="IPR036873">
    <property type="entry name" value="Rhodanese-like_dom_sf"/>
</dbReference>
<dbReference type="Pfam" id="PF00753">
    <property type="entry name" value="Lactamase_B"/>
    <property type="match status" value="1"/>
</dbReference>
<dbReference type="Gene3D" id="3.40.250.10">
    <property type="entry name" value="Rhodanese-like domain"/>
    <property type="match status" value="1"/>
</dbReference>
<dbReference type="EMBL" id="CAFABK010000017">
    <property type="protein sequence ID" value="CAB4826926.1"/>
    <property type="molecule type" value="Genomic_DNA"/>
</dbReference>
<dbReference type="PANTHER" id="PTHR43084:SF7">
    <property type="entry name" value="BETA-LACTAMASE DOMAIN PROTEIN"/>
    <property type="match status" value="1"/>
</dbReference>
<dbReference type="SMART" id="SM00849">
    <property type="entry name" value="Lactamase_B"/>
    <property type="match status" value="1"/>
</dbReference>
<proteinExistence type="predicted"/>
<dbReference type="GO" id="GO:0070813">
    <property type="term" value="P:hydrogen sulfide metabolic process"/>
    <property type="evidence" value="ECO:0007669"/>
    <property type="project" value="TreeGrafter"/>
</dbReference>
<dbReference type="SMART" id="SM00450">
    <property type="entry name" value="RHOD"/>
    <property type="match status" value="1"/>
</dbReference>
<dbReference type="InterPro" id="IPR044528">
    <property type="entry name" value="POD-like_MBL-fold"/>
</dbReference>
<dbReference type="Pfam" id="PF00581">
    <property type="entry name" value="Rhodanese"/>
    <property type="match status" value="1"/>
</dbReference>